<gene>
    <name evidence="3" type="ORF">NP165_16155</name>
</gene>
<dbReference type="InterPro" id="IPR000160">
    <property type="entry name" value="GGDEF_dom"/>
</dbReference>
<evidence type="ECO:0000313" key="3">
    <source>
        <dbReference type="EMBL" id="UUM33079.1"/>
    </source>
</evidence>
<accession>A0ABY5LQV4</accession>
<evidence type="ECO:0000313" key="4">
    <source>
        <dbReference type="Proteomes" id="UP001058602"/>
    </source>
</evidence>
<dbReference type="Gene3D" id="3.30.70.270">
    <property type="match status" value="1"/>
</dbReference>
<organism evidence="3 4">
    <name type="scientific">Vibrio japonicus</name>
    <dbReference type="NCBI Taxonomy" id="1824638"/>
    <lineage>
        <taxon>Bacteria</taxon>
        <taxon>Pseudomonadati</taxon>
        <taxon>Pseudomonadota</taxon>
        <taxon>Gammaproteobacteria</taxon>
        <taxon>Vibrionales</taxon>
        <taxon>Vibrionaceae</taxon>
        <taxon>Vibrio</taxon>
    </lineage>
</organism>
<dbReference type="SUPFAM" id="SSF55073">
    <property type="entry name" value="Nucleotide cyclase"/>
    <property type="match status" value="1"/>
</dbReference>
<evidence type="ECO:0000256" key="1">
    <source>
        <dbReference type="SAM" id="Phobius"/>
    </source>
</evidence>
<dbReference type="Pfam" id="PF00990">
    <property type="entry name" value="GGDEF"/>
    <property type="match status" value="1"/>
</dbReference>
<protein>
    <submittedName>
        <fullName evidence="3">GGDEF domain-containing protein</fullName>
    </submittedName>
</protein>
<dbReference type="InterPro" id="IPR043128">
    <property type="entry name" value="Rev_trsase/Diguanyl_cyclase"/>
</dbReference>
<dbReference type="PANTHER" id="PTHR46663">
    <property type="entry name" value="DIGUANYLATE CYCLASE DGCT-RELATED"/>
    <property type="match status" value="1"/>
</dbReference>
<keyword evidence="1" id="KW-0472">Membrane</keyword>
<keyword evidence="1" id="KW-1133">Transmembrane helix</keyword>
<dbReference type="PROSITE" id="PS50887">
    <property type="entry name" value="GGDEF"/>
    <property type="match status" value="1"/>
</dbReference>
<dbReference type="InterPro" id="IPR029787">
    <property type="entry name" value="Nucleotide_cyclase"/>
</dbReference>
<dbReference type="NCBIfam" id="TIGR00254">
    <property type="entry name" value="GGDEF"/>
    <property type="match status" value="1"/>
</dbReference>
<keyword evidence="1" id="KW-0812">Transmembrane</keyword>
<feature type="transmembrane region" description="Helical" evidence="1">
    <location>
        <begin position="183"/>
        <end position="202"/>
    </location>
</feature>
<dbReference type="PANTHER" id="PTHR46663:SF2">
    <property type="entry name" value="GGDEF DOMAIN-CONTAINING PROTEIN"/>
    <property type="match status" value="1"/>
</dbReference>
<proteinExistence type="predicted"/>
<feature type="domain" description="GGDEF" evidence="2">
    <location>
        <begin position="239"/>
        <end position="367"/>
    </location>
</feature>
<name>A0ABY5LQV4_9VIBR</name>
<sequence length="367" mass="42495">MIRLKRKAINFHSFLYSAKALLLVLSVMLIFANLHLLSSTKDLVKSYSEQQSQARWFLFQLTKEFSELNAVSQYSEKNDDYKQRVKLKYELTWSRFDLLLNNREADTFTSLPGTRSFFHSIFDDFKSLEPKLDLIDNEYYAQEVSASLTSIYLAMIQYVNNNFRMESPLFKGQLEKTKVLNKLQIAMLLILFFCFGLTSFIFHKEARYHRKLSRTDSLTKVKNRLAMFHDLNTRIERNQKFSLFMLDLDGFKQINDNYGHQAGDRALAQIAQRISNLGLPCYRMGGDEFAIAARSQNCEDDLAQINSCFIEHVDIGEKQMVQLSTSIGVAHFPSDAKELTQLISIADGNMYEMKFLREGKLLSKNAC</sequence>
<dbReference type="EMBL" id="CP102097">
    <property type="protein sequence ID" value="UUM33079.1"/>
    <property type="molecule type" value="Genomic_DNA"/>
</dbReference>
<dbReference type="RefSeq" id="WP_257086777.1">
    <property type="nucleotide sequence ID" value="NZ_CP102097.1"/>
</dbReference>
<dbReference type="Proteomes" id="UP001058602">
    <property type="component" value="Chromosome 2"/>
</dbReference>
<reference evidence="3" key="1">
    <citation type="submission" date="2022-07" db="EMBL/GenBank/DDBJ databases">
        <title>Complete genome of Vibrio japonicus strain JCM 31412T and phylogenomic assessment of the Nereis clade of the genus Vibrio.</title>
        <authorList>
            <person name="Shlafstein M.D."/>
            <person name="Emsley S.A."/>
            <person name="Ushijima B."/>
            <person name="Videau P."/>
            <person name="Saw J.H."/>
        </authorList>
    </citation>
    <scope>NUCLEOTIDE SEQUENCE</scope>
    <source>
        <strain evidence="3">JCM 31412</strain>
    </source>
</reference>
<dbReference type="CDD" id="cd01949">
    <property type="entry name" value="GGDEF"/>
    <property type="match status" value="1"/>
</dbReference>
<dbReference type="InterPro" id="IPR052163">
    <property type="entry name" value="DGC-Regulatory_Protein"/>
</dbReference>
<keyword evidence="4" id="KW-1185">Reference proteome</keyword>
<evidence type="ECO:0000259" key="2">
    <source>
        <dbReference type="PROSITE" id="PS50887"/>
    </source>
</evidence>
<dbReference type="SMART" id="SM00267">
    <property type="entry name" value="GGDEF"/>
    <property type="match status" value="1"/>
</dbReference>